<organism evidence="8 9">
    <name type="scientific">Clitoria ternatea</name>
    <name type="common">Butterfly pea</name>
    <dbReference type="NCBI Taxonomy" id="43366"/>
    <lineage>
        <taxon>Eukaryota</taxon>
        <taxon>Viridiplantae</taxon>
        <taxon>Streptophyta</taxon>
        <taxon>Embryophyta</taxon>
        <taxon>Tracheophyta</taxon>
        <taxon>Spermatophyta</taxon>
        <taxon>Magnoliopsida</taxon>
        <taxon>eudicotyledons</taxon>
        <taxon>Gunneridae</taxon>
        <taxon>Pentapetalae</taxon>
        <taxon>rosids</taxon>
        <taxon>fabids</taxon>
        <taxon>Fabales</taxon>
        <taxon>Fabaceae</taxon>
        <taxon>Papilionoideae</taxon>
        <taxon>50 kb inversion clade</taxon>
        <taxon>NPAAA clade</taxon>
        <taxon>indigoferoid/millettioid clade</taxon>
        <taxon>Phaseoleae</taxon>
        <taxon>Clitoria</taxon>
    </lineage>
</organism>
<dbReference type="GO" id="GO:0043531">
    <property type="term" value="F:ADP binding"/>
    <property type="evidence" value="ECO:0007669"/>
    <property type="project" value="InterPro"/>
</dbReference>
<dbReference type="InterPro" id="IPR044974">
    <property type="entry name" value="Disease_R_plants"/>
</dbReference>
<dbReference type="InterPro" id="IPR002182">
    <property type="entry name" value="NB-ARC"/>
</dbReference>
<dbReference type="Proteomes" id="UP001359559">
    <property type="component" value="Unassembled WGS sequence"/>
</dbReference>
<name>A0AAN9K1W1_CLITE</name>
<evidence type="ECO:0000259" key="5">
    <source>
        <dbReference type="Pfam" id="PF18052"/>
    </source>
</evidence>
<evidence type="ECO:0000256" key="1">
    <source>
        <dbReference type="ARBA" id="ARBA00022737"/>
    </source>
</evidence>
<dbReference type="GO" id="GO:0098542">
    <property type="term" value="P:defense response to other organism"/>
    <property type="evidence" value="ECO:0007669"/>
    <property type="project" value="TreeGrafter"/>
</dbReference>
<dbReference type="FunFam" id="3.40.50.300:FF:001091">
    <property type="entry name" value="Probable disease resistance protein At1g61300"/>
    <property type="match status" value="1"/>
</dbReference>
<gene>
    <name evidence="8" type="ORF">RJT34_06588</name>
</gene>
<dbReference type="Gene3D" id="3.40.50.300">
    <property type="entry name" value="P-loop containing nucleotide triphosphate hydrolases"/>
    <property type="match status" value="1"/>
</dbReference>
<reference evidence="8 9" key="1">
    <citation type="submission" date="2024-01" db="EMBL/GenBank/DDBJ databases">
        <title>The genomes of 5 underutilized Papilionoideae crops provide insights into root nodulation and disease resistance.</title>
        <authorList>
            <person name="Yuan L."/>
        </authorList>
    </citation>
    <scope>NUCLEOTIDE SEQUENCE [LARGE SCALE GENOMIC DNA]</scope>
    <source>
        <strain evidence="8">LY-2023</strain>
        <tissue evidence="8">Leaf</tissue>
    </source>
</reference>
<feature type="domain" description="Disease resistance protein winged helix" evidence="6">
    <location>
        <begin position="420"/>
        <end position="491"/>
    </location>
</feature>
<keyword evidence="1" id="KW-0677">Repeat</keyword>
<dbReference type="Gene3D" id="1.20.5.4130">
    <property type="match status" value="1"/>
</dbReference>
<dbReference type="FunFam" id="1.10.10.10:FF:000322">
    <property type="entry name" value="Probable disease resistance protein At1g63360"/>
    <property type="match status" value="1"/>
</dbReference>
<keyword evidence="9" id="KW-1185">Reference proteome</keyword>
<accession>A0AAN9K1W1</accession>
<dbReference type="SUPFAM" id="SSF52540">
    <property type="entry name" value="P-loop containing nucleoside triphosphate hydrolases"/>
    <property type="match status" value="1"/>
</dbReference>
<evidence type="ECO:0000313" key="9">
    <source>
        <dbReference type="Proteomes" id="UP001359559"/>
    </source>
</evidence>
<feature type="domain" description="NB-ARC" evidence="4">
    <location>
        <begin position="158"/>
        <end position="335"/>
    </location>
</feature>
<dbReference type="Gene3D" id="1.10.8.430">
    <property type="entry name" value="Helical domain of apoptotic protease-activating factors"/>
    <property type="match status" value="1"/>
</dbReference>
<evidence type="ECO:0000256" key="2">
    <source>
        <dbReference type="ARBA" id="ARBA00022741"/>
    </source>
</evidence>
<dbReference type="SUPFAM" id="SSF52058">
    <property type="entry name" value="L domain-like"/>
    <property type="match status" value="2"/>
</dbReference>
<dbReference type="PANTHER" id="PTHR23155:SF1205">
    <property type="entry name" value="DISEASE RESISTANCE PROTEIN RPM1"/>
    <property type="match status" value="1"/>
</dbReference>
<feature type="domain" description="Disease resistance N-terminal" evidence="5">
    <location>
        <begin position="6"/>
        <end position="88"/>
    </location>
</feature>
<dbReference type="InterPro" id="IPR038005">
    <property type="entry name" value="RX-like_CC"/>
</dbReference>
<dbReference type="CDD" id="cd14798">
    <property type="entry name" value="RX-CC_like"/>
    <property type="match status" value="1"/>
</dbReference>
<dbReference type="InterPro" id="IPR055414">
    <property type="entry name" value="LRR_R13L4/SHOC2-like"/>
</dbReference>
<proteinExistence type="predicted"/>
<dbReference type="Gene3D" id="1.10.10.10">
    <property type="entry name" value="Winged helix-like DNA-binding domain superfamily/Winged helix DNA-binding domain"/>
    <property type="match status" value="1"/>
</dbReference>
<sequence>MADSSISFLLEKLTCLLQEEVNLQRGVREDVQYIKDELERHKAILKVADAVEDRDPELKAWVKRVRDIALDMEDAIDEFNLRLVDQQGQNLFGLKTLKARHRIASEIQGIKSKVEIISQGRPNLSGIGSSSSQRLSKRLDSQDDALLLEEADLVGIDKPKKQLGDLLFNEEPGRAVIPICGMGGLGKTTLAKQVYDDPKVKKRFRIHAWVNVSQSFKLEELLKDLVQQLHNVIGKPAPEAVGQMKSDKLKEVIKNLLQQSRYLIVLDDVWHVRVWDSVKLALPNNNRGSRVMLTTRKKDIALHSCAELGKDFNLEFLPEEEAWSLFCRKTFQGNSCPYHLEEVCRKILKMCGGLPLAIVAIGGALATRSRANIEEWQMVCKSFGSEIEGNDKLEDMKKVLFLSFNELPYYLKSCLLYLSIFPEFHAIEHMRLVRLWISEGFVNGEDGKTLEEVADSYLKELLNRSLLQVVAKTSDGRMKTCRMHDLIREVINLKTKDQNFATIAKEHDINWPDKVRRLSIMNTLNNVVRQNRITFQLRSLLMFSLSDSLEHFSINALCPNGFKLLRVLDVQDAPLEVFPAEIVNLYLLKYLSLKNTKVKNIPGSIKKLQQLETLDLKHSHVTELPVEIVELQRLRHLLVYRYEIESYAYFHSRHGFKVAAPIGNMQSLQKLCFIEADKGSKELMIELGKLTQLRRLGIRKMRREDGAALCSSIEKMVNLRSLSITAIDEDEIIDLHNISKPPPYLQQLYLSGRLEKFPQWISSLKNLVRVFLKWSRLKEDPLVHLQDLPNLRHLEFLQVYVGERLHFKGGFPSLKVLGLDDLGGVKSMIVEEGAMPGLKKLIIQRCDSFKHVPIGIEHLTKLKTIEFFDMPEEFITTLHPNSGEEYWRVQHVPVVYSTYWRDGGWDVYSLETLGERESDSSRGTAMRSLEVRTLWKLETLDLKHSHVTELPVEIVELQRLRHLLVYRHEIESYAYFHSRQGFKVAAPIGNMQSLQKLCFIESDKGSKELMIELGKLTQLRRLGIRKMRREDGAALCSSIEKMVNLRSLSITAIDVDEIIDLHNISKPPPYLQQLYLSGCWISSLKNLVRVFLKWSRLKEDPLVHLQDLPNLRHLEFLQIYVGERLHFKDGFASLKVLGLDDLGGVKSMIVEEGAMPGLKKLISQRCDSFKHVPIGIEHLTKLKTIEFFDMPEEFIATLHPNSGEEYWRVQHVPVVYSTYWRDTFIK</sequence>
<dbReference type="InterPro" id="IPR036388">
    <property type="entry name" value="WH-like_DNA-bd_sf"/>
</dbReference>
<keyword evidence="3" id="KW-0611">Plant defense</keyword>
<protein>
    <submittedName>
        <fullName evidence="8">Uncharacterized protein</fullName>
    </submittedName>
</protein>
<dbReference type="PRINTS" id="PR00364">
    <property type="entry name" value="DISEASERSIST"/>
</dbReference>
<feature type="domain" description="Disease resistance R13L4/SHOC-2-like LRR" evidence="7">
    <location>
        <begin position="930"/>
        <end position="1187"/>
    </location>
</feature>
<dbReference type="InterPro" id="IPR058922">
    <property type="entry name" value="WHD_DRP"/>
</dbReference>
<dbReference type="InterPro" id="IPR042197">
    <property type="entry name" value="Apaf_helical"/>
</dbReference>
<dbReference type="Pfam" id="PF23598">
    <property type="entry name" value="LRR_14"/>
    <property type="match status" value="2"/>
</dbReference>
<evidence type="ECO:0000259" key="4">
    <source>
        <dbReference type="Pfam" id="PF00931"/>
    </source>
</evidence>
<evidence type="ECO:0000313" key="8">
    <source>
        <dbReference type="EMBL" id="KAK7309670.1"/>
    </source>
</evidence>
<dbReference type="Pfam" id="PF00931">
    <property type="entry name" value="NB-ARC"/>
    <property type="match status" value="1"/>
</dbReference>
<keyword evidence="2" id="KW-0547">Nucleotide-binding</keyword>
<evidence type="ECO:0000259" key="6">
    <source>
        <dbReference type="Pfam" id="PF23559"/>
    </source>
</evidence>
<dbReference type="InterPro" id="IPR041118">
    <property type="entry name" value="Rx_N"/>
</dbReference>
<dbReference type="Gene3D" id="3.80.10.10">
    <property type="entry name" value="Ribonuclease Inhibitor"/>
    <property type="match status" value="2"/>
</dbReference>
<comment type="caution">
    <text evidence="8">The sequence shown here is derived from an EMBL/GenBank/DDBJ whole genome shotgun (WGS) entry which is preliminary data.</text>
</comment>
<evidence type="ECO:0000256" key="3">
    <source>
        <dbReference type="ARBA" id="ARBA00022821"/>
    </source>
</evidence>
<dbReference type="EMBL" id="JAYKXN010000002">
    <property type="protein sequence ID" value="KAK7309670.1"/>
    <property type="molecule type" value="Genomic_DNA"/>
</dbReference>
<feature type="domain" description="Disease resistance R13L4/SHOC-2-like LRR" evidence="7">
    <location>
        <begin position="536"/>
        <end position="867"/>
    </location>
</feature>
<dbReference type="InterPro" id="IPR027417">
    <property type="entry name" value="P-loop_NTPase"/>
</dbReference>
<dbReference type="Pfam" id="PF18052">
    <property type="entry name" value="Rx_N"/>
    <property type="match status" value="1"/>
</dbReference>
<evidence type="ECO:0000259" key="7">
    <source>
        <dbReference type="Pfam" id="PF23598"/>
    </source>
</evidence>
<dbReference type="InterPro" id="IPR032675">
    <property type="entry name" value="LRR_dom_sf"/>
</dbReference>
<dbReference type="AlphaFoldDB" id="A0AAN9K1W1"/>
<dbReference type="PANTHER" id="PTHR23155">
    <property type="entry name" value="DISEASE RESISTANCE PROTEIN RP"/>
    <property type="match status" value="1"/>
</dbReference>
<dbReference type="Pfam" id="PF23559">
    <property type="entry name" value="WHD_DRP"/>
    <property type="match status" value="1"/>
</dbReference>